<keyword evidence="4" id="KW-0479">Metal-binding</keyword>
<dbReference type="Gene3D" id="3.60.130.10">
    <property type="entry name" value="Clavaminate synthase-like"/>
    <property type="match status" value="1"/>
</dbReference>
<dbReference type="CDD" id="cd00250">
    <property type="entry name" value="CAS_like"/>
    <property type="match status" value="1"/>
</dbReference>
<keyword evidence="13" id="KW-1185">Reference proteome</keyword>
<dbReference type="GO" id="GO:0051213">
    <property type="term" value="F:dioxygenase activity"/>
    <property type="evidence" value="ECO:0007669"/>
    <property type="project" value="UniProtKB-KW"/>
</dbReference>
<feature type="domain" description="PhoD-like phosphatase metallophosphatase" evidence="11">
    <location>
        <begin position="296"/>
        <end position="577"/>
    </location>
</feature>
<dbReference type="Pfam" id="PF02668">
    <property type="entry name" value="TauD"/>
    <property type="match status" value="1"/>
</dbReference>
<dbReference type="EMBL" id="JAULSN010000008">
    <property type="protein sequence ID" value="KAK3365994.1"/>
    <property type="molecule type" value="Genomic_DNA"/>
</dbReference>
<dbReference type="InterPro" id="IPR042098">
    <property type="entry name" value="TauD-like_sf"/>
</dbReference>
<keyword evidence="6" id="KW-0223">Dioxygenase</keyword>
<dbReference type="AlphaFoldDB" id="A0AAE0JX56"/>
<dbReference type="FunFam" id="3.60.130.10:FF:000001">
    <property type="entry name" value="Trimethyllysine dioxygenase, mitochondrial"/>
    <property type="match status" value="1"/>
</dbReference>
<reference evidence="12" key="1">
    <citation type="journal article" date="2023" name="Mol. Phylogenet. Evol.">
        <title>Genome-scale phylogeny and comparative genomics of the fungal order Sordariales.</title>
        <authorList>
            <person name="Hensen N."/>
            <person name="Bonometti L."/>
            <person name="Westerberg I."/>
            <person name="Brannstrom I.O."/>
            <person name="Guillou S."/>
            <person name="Cros-Aarteil S."/>
            <person name="Calhoun S."/>
            <person name="Haridas S."/>
            <person name="Kuo A."/>
            <person name="Mondo S."/>
            <person name="Pangilinan J."/>
            <person name="Riley R."/>
            <person name="LaButti K."/>
            <person name="Andreopoulos B."/>
            <person name="Lipzen A."/>
            <person name="Chen C."/>
            <person name="Yan M."/>
            <person name="Daum C."/>
            <person name="Ng V."/>
            <person name="Clum A."/>
            <person name="Steindorff A."/>
            <person name="Ohm R.A."/>
            <person name="Martin F."/>
            <person name="Silar P."/>
            <person name="Natvig D.O."/>
            <person name="Lalanne C."/>
            <person name="Gautier V."/>
            <person name="Ament-Velasquez S.L."/>
            <person name="Kruys A."/>
            <person name="Hutchinson M.I."/>
            <person name="Powell A.J."/>
            <person name="Barry K."/>
            <person name="Miller A.N."/>
            <person name="Grigoriev I.V."/>
            <person name="Debuchy R."/>
            <person name="Gladieux P."/>
            <person name="Hiltunen Thoren M."/>
            <person name="Johannesson H."/>
        </authorList>
    </citation>
    <scope>NUCLEOTIDE SEQUENCE</scope>
    <source>
        <strain evidence="12">CBS 958.72</strain>
    </source>
</reference>
<dbReference type="GO" id="GO:0046872">
    <property type="term" value="F:metal ion binding"/>
    <property type="evidence" value="ECO:0007669"/>
    <property type="project" value="UniProtKB-KW"/>
</dbReference>
<keyword evidence="9" id="KW-0472">Membrane</keyword>
<feature type="transmembrane region" description="Helical" evidence="9">
    <location>
        <begin position="26"/>
        <end position="52"/>
    </location>
</feature>
<dbReference type="CDD" id="cd07389">
    <property type="entry name" value="MPP_PhoD"/>
    <property type="match status" value="1"/>
</dbReference>
<comment type="similarity">
    <text evidence="3">Belongs to the gamma-BBH/TMLD family.</text>
</comment>
<dbReference type="InterPro" id="IPR052900">
    <property type="entry name" value="Phospholipid_Metab_Enz"/>
</dbReference>
<evidence type="ECO:0000259" key="10">
    <source>
        <dbReference type="Pfam" id="PF02668"/>
    </source>
</evidence>
<sequence>MATTQTKVAIASSTALRLFSYFFLRWILLPWFAATVFTSFAIFVPSFIWGYFNEPKKELVDEVDVFLTETSVEQDGPENGKLTHPNGAGNKDVVAQKVDIVETISVQNRPLNRLRTLLAGAPNPRSLLLSGSTLLINALCVGLVADRIFREHGYTGDDLSFVKLGYVSENEAKLLVREPDQSKMPVTLQIHLKDPHPPFDNPLWQEAGGVRWTTNDTDYTALLTVPLRHSKPRTYEWRTSNNHSGEFTTPPSVGDAAEIGEGPFTFLSTSCIVSRLPYSPFDHPLAIPGLRHLAKVLPSLNAQFMLFLGDFIYVDVPRWWGKEVSDYRQKYRQVYASPDWQAVAQNLSWIHVLDDHEIANDWDANSTGVYASAVDPWHLYHATPNPPPAKKAGALSPRLGATYFEFTQGPASFFLLDTRSYRSSNSLPATDLEKTMLGPEQLEDFIDFLNRPEPKGVKWKIVASSVPFTKNWHVNTRDTWGGFLTERRRILKAMWDAGNRGTGVVILSGDRHEFAATKFPPPADSKWPETSAVYEFSASPLSQFYSPVPSYRQTDNEDIAIKYIHKGNSKFGAITIENLKQDSQSSLKYRLFVDGVEVWNTVVLSPPPISEGKSLSLWGAEAADSPPTVSYAEVMADDQGVARLTSKIKSHGFVFVDGTPHDDPDATRQLLERIAFVRITHYGGFYDFIPDLALADTAYTNLALAAHTDTTYFTDPAGLQAFHLLSHQPAPGDDAEEADAAGGRSLLVDGFHAARVLQAEDARAYEILSTVRLPWHASGNAGIAIAPDRRYPVLELSADTGELHRVRWNNDDRGVVPFGGGFTPDEWYDAARKWDAILRRKESECWIQLEPGKTLIFDNWRVLHGRSAFTGIRRICGAYINRDDFVSRWRNTNFPRSKILEAVIG</sequence>
<evidence type="ECO:0000256" key="6">
    <source>
        <dbReference type="ARBA" id="ARBA00022964"/>
    </source>
</evidence>
<dbReference type="GO" id="GO:0045329">
    <property type="term" value="P:carnitine biosynthetic process"/>
    <property type="evidence" value="ECO:0007669"/>
    <property type="project" value="UniProtKB-KW"/>
</dbReference>
<evidence type="ECO:0000313" key="12">
    <source>
        <dbReference type="EMBL" id="KAK3365994.1"/>
    </source>
</evidence>
<dbReference type="InterPro" id="IPR029052">
    <property type="entry name" value="Metallo-depent_PP-like"/>
</dbReference>
<dbReference type="SUPFAM" id="SSF51197">
    <property type="entry name" value="Clavaminate synthase-like"/>
    <property type="match status" value="1"/>
</dbReference>
<keyword evidence="8" id="KW-0408">Iron</keyword>
<evidence type="ECO:0000256" key="7">
    <source>
        <dbReference type="ARBA" id="ARBA00023002"/>
    </source>
</evidence>
<dbReference type="PANTHER" id="PTHR43606:SF2">
    <property type="entry name" value="ALKALINE PHOSPHATASE FAMILY PROTEIN (AFU_ORTHOLOGUE AFUA_5G03860)"/>
    <property type="match status" value="1"/>
</dbReference>
<evidence type="ECO:0000256" key="9">
    <source>
        <dbReference type="SAM" id="Phobius"/>
    </source>
</evidence>
<accession>A0AAE0JX56</accession>
<dbReference type="Gene3D" id="3.60.21.10">
    <property type="match status" value="1"/>
</dbReference>
<dbReference type="PANTHER" id="PTHR43606">
    <property type="entry name" value="PHOSPHATASE, PUTATIVE (AFU_ORTHOLOGUE AFUA_6G08710)-RELATED"/>
    <property type="match status" value="1"/>
</dbReference>
<keyword evidence="5" id="KW-0124">Carnitine biosynthesis</keyword>
<evidence type="ECO:0000256" key="2">
    <source>
        <dbReference type="ARBA" id="ARBA00001961"/>
    </source>
</evidence>
<dbReference type="Pfam" id="PF09423">
    <property type="entry name" value="PhoD"/>
    <property type="match status" value="1"/>
</dbReference>
<gene>
    <name evidence="12" type="ORF">B0T24DRAFT_659689</name>
</gene>
<dbReference type="InterPro" id="IPR003819">
    <property type="entry name" value="TauD/TfdA-like"/>
</dbReference>
<dbReference type="InterPro" id="IPR018946">
    <property type="entry name" value="PhoD-like_MPP"/>
</dbReference>
<protein>
    <submittedName>
        <fullName evidence="12">PhoD-like phosphatase-domain-containing protein</fullName>
    </submittedName>
</protein>
<evidence type="ECO:0000256" key="3">
    <source>
        <dbReference type="ARBA" id="ARBA00008654"/>
    </source>
</evidence>
<dbReference type="SUPFAM" id="SSF56300">
    <property type="entry name" value="Metallo-dependent phosphatases"/>
    <property type="match status" value="1"/>
</dbReference>
<evidence type="ECO:0000256" key="5">
    <source>
        <dbReference type="ARBA" id="ARBA00022873"/>
    </source>
</evidence>
<evidence type="ECO:0000256" key="8">
    <source>
        <dbReference type="ARBA" id="ARBA00023004"/>
    </source>
</evidence>
<evidence type="ECO:0000259" key="11">
    <source>
        <dbReference type="Pfam" id="PF09423"/>
    </source>
</evidence>
<feature type="domain" description="TauD/TfdA-like" evidence="10">
    <location>
        <begin position="616"/>
        <end position="879"/>
    </location>
</feature>
<comment type="caution">
    <text evidence="12">The sequence shown here is derived from an EMBL/GenBank/DDBJ whole genome shotgun (WGS) entry which is preliminary data.</text>
</comment>
<name>A0AAE0JX56_9PEZI</name>
<dbReference type="Proteomes" id="UP001287356">
    <property type="component" value="Unassembled WGS sequence"/>
</dbReference>
<keyword evidence="7" id="KW-0560">Oxidoreductase</keyword>
<keyword evidence="9" id="KW-0812">Transmembrane</keyword>
<organism evidence="12 13">
    <name type="scientific">Lasiosphaeria ovina</name>
    <dbReference type="NCBI Taxonomy" id="92902"/>
    <lineage>
        <taxon>Eukaryota</taxon>
        <taxon>Fungi</taxon>
        <taxon>Dikarya</taxon>
        <taxon>Ascomycota</taxon>
        <taxon>Pezizomycotina</taxon>
        <taxon>Sordariomycetes</taxon>
        <taxon>Sordariomycetidae</taxon>
        <taxon>Sordariales</taxon>
        <taxon>Lasiosphaeriaceae</taxon>
        <taxon>Lasiosphaeria</taxon>
    </lineage>
</organism>
<comment type="cofactor">
    <cofactor evidence="1">
        <name>Fe(2+)</name>
        <dbReference type="ChEBI" id="CHEBI:29033"/>
    </cofactor>
</comment>
<evidence type="ECO:0000256" key="4">
    <source>
        <dbReference type="ARBA" id="ARBA00022723"/>
    </source>
</evidence>
<evidence type="ECO:0000313" key="13">
    <source>
        <dbReference type="Proteomes" id="UP001287356"/>
    </source>
</evidence>
<evidence type="ECO:0000256" key="1">
    <source>
        <dbReference type="ARBA" id="ARBA00001954"/>
    </source>
</evidence>
<proteinExistence type="inferred from homology"/>
<comment type="cofactor">
    <cofactor evidence="2">
        <name>L-ascorbate</name>
        <dbReference type="ChEBI" id="CHEBI:38290"/>
    </cofactor>
</comment>
<reference evidence="12" key="2">
    <citation type="submission" date="2023-06" db="EMBL/GenBank/DDBJ databases">
        <authorList>
            <consortium name="Lawrence Berkeley National Laboratory"/>
            <person name="Haridas S."/>
            <person name="Hensen N."/>
            <person name="Bonometti L."/>
            <person name="Westerberg I."/>
            <person name="Brannstrom I.O."/>
            <person name="Guillou S."/>
            <person name="Cros-Aarteil S."/>
            <person name="Calhoun S."/>
            <person name="Kuo A."/>
            <person name="Mondo S."/>
            <person name="Pangilinan J."/>
            <person name="Riley R."/>
            <person name="Labutti K."/>
            <person name="Andreopoulos B."/>
            <person name="Lipzen A."/>
            <person name="Chen C."/>
            <person name="Yanf M."/>
            <person name="Daum C."/>
            <person name="Ng V."/>
            <person name="Clum A."/>
            <person name="Steindorff A."/>
            <person name="Ohm R."/>
            <person name="Martin F."/>
            <person name="Silar P."/>
            <person name="Natvig D."/>
            <person name="Lalanne C."/>
            <person name="Gautier V."/>
            <person name="Ament-Velasquez S.L."/>
            <person name="Kruys A."/>
            <person name="Hutchinson M.I."/>
            <person name="Powell A.J."/>
            <person name="Barry K."/>
            <person name="Miller A.N."/>
            <person name="Grigoriev I.V."/>
            <person name="Debuchy R."/>
            <person name="Gladieux P."/>
            <person name="Thoren M.H."/>
            <person name="Johannesson H."/>
        </authorList>
    </citation>
    <scope>NUCLEOTIDE SEQUENCE</scope>
    <source>
        <strain evidence="12">CBS 958.72</strain>
    </source>
</reference>
<keyword evidence="9" id="KW-1133">Transmembrane helix</keyword>